<feature type="compositionally biased region" description="Low complexity" evidence="1">
    <location>
        <begin position="1"/>
        <end position="15"/>
    </location>
</feature>
<sequence length="198" mass="21657">MLATESSPEPTSETPHGSPSQGDSQHDQATSCCTLDGFWGRSACSQCGAENGFKSDEGMLNSNCSCQRDSVVTPEGDPQPRTYSPYTLHPKLAQTRSDTKLLSLQHNHLRPHTVQEGISNDLIPRSGAFFSNRQGHLISVNGPIITSRQPKLKRTGFAKGRVRPNVNRQQREKRALLRASKVESVKQSVSMAITNSLS</sequence>
<accession>A0A9Q1CKR0</accession>
<evidence type="ECO:0000256" key="1">
    <source>
        <dbReference type="SAM" id="MobiDB-lite"/>
    </source>
</evidence>
<name>A0A9Q1CKR0_HOLLE</name>
<organism evidence="2 3">
    <name type="scientific">Holothuria leucospilota</name>
    <name type="common">Black long sea cucumber</name>
    <name type="synonym">Mertensiothuria leucospilota</name>
    <dbReference type="NCBI Taxonomy" id="206669"/>
    <lineage>
        <taxon>Eukaryota</taxon>
        <taxon>Metazoa</taxon>
        <taxon>Echinodermata</taxon>
        <taxon>Eleutherozoa</taxon>
        <taxon>Echinozoa</taxon>
        <taxon>Holothuroidea</taxon>
        <taxon>Aspidochirotacea</taxon>
        <taxon>Aspidochirotida</taxon>
        <taxon>Holothuriidae</taxon>
        <taxon>Holothuria</taxon>
    </lineage>
</organism>
<proteinExistence type="predicted"/>
<feature type="region of interest" description="Disordered" evidence="1">
    <location>
        <begin position="1"/>
        <end position="29"/>
    </location>
</feature>
<evidence type="ECO:0000313" key="2">
    <source>
        <dbReference type="EMBL" id="KAJ8046690.1"/>
    </source>
</evidence>
<comment type="caution">
    <text evidence="2">The sequence shown here is derived from an EMBL/GenBank/DDBJ whole genome shotgun (WGS) entry which is preliminary data.</text>
</comment>
<dbReference type="EMBL" id="JAIZAY010000002">
    <property type="protein sequence ID" value="KAJ8046690.1"/>
    <property type="molecule type" value="Genomic_DNA"/>
</dbReference>
<evidence type="ECO:0000313" key="3">
    <source>
        <dbReference type="Proteomes" id="UP001152320"/>
    </source>
</evidence>
<dbReference type="Proteomes" id="UP001152320">
    <property type="component" value="Chromosome 2"/>
</dbReference>
<dbReference type="AlphaFoldDB" id="A0A9Q1CKR0"/>
<keyword evidence="3" id="KW-1185">Reference proteome</keyword>
<protein>
    <submittedName>
        <fullName evidence="2">Uncharacterized protein</fullName>
    </submittedName>
</protein>
<reference evidence="2" key="1">
    <citation type="submission" date="2021-10" db="EMBL/GenBank/DDBJ databases">
        <title>Tropical sea cucumber genome reveals ecological adaptation and Cuvierian tubules defense mechanism.</title>
        <authorList>
            <person name="Chen T."/>
        </authorList>
    </citation>
    <scope>NUCLEOTIDE SEQUENCE</scope>
    <source>
        <strain evidence="2">Nanhai2018</strain>
        <tissue evidence="2">Muscle</tissue>
    </source>
</reference>
<feature type="compositionally biased region" description="Polar residues" evidence="1">
    <location>
        <begin position="17"/>
        <end position="29"/>
    </location>
</feature>
<gene>
    <name evidence="2" type="ORF">HOLleu_05454</name>
</gene>